<accession>A0A1X0NT36</accession>
<dbReference type="AlphaFoldDB" id="A0A1X0NT36"/>
<dbReference type="OrthoDB" id="10364513at2759"/>
<gene>
    <name evidence="1" type="ORF">TM35_000191200</name>
</gene>
<evidence type="ECO:0000313" key="2">
    <source>
        <dbReference type="Proteomes" id="UP000192257"/>
    </source>
</evidence>
<dbReference type="VEuPathDB" id="TriTrypDB:TM35_000191200"/>
<comment type="caution">
    <text evidence="1">The sequence shown here is derived from an EMBL/GenBank/DDBJ whole genome shotgun (WGS) entry which is preliminary data.</text>
</comment>
<dbReference type="GeneID" id="39986398"/>
<name>A0A1X0NT36_9TRYP</name>
<proteinExistence type="predicted"/>
<protein>
    <recommendedName>
        <fullName evidence="3">COMM domain-containing protein</fullName>
    </recommendedName>
</protein>
<reference evidence="1 2" key="1">
    <citation type="submission" date="2017-03" db="EMBL/GenBank/DDBJ databases">
        <title>An alternative strategy for trypanosome survival in the mammalian bloodstream revealed through genome and transcriptome analysis of the ubiquitous bovine parasite Trypanosoma (Megatrypanum) theileri.</title>
        <authorList>
            <person name="Kelly S."/>
            <person name="Ivens A."/>
            <person name="Mott A."/>
            <person name="O'Neill E."/>
            <person name="Emms D."/>
            <person name="Macleod O."/>
            <person name="Voorheis P."/>
            <person name="Matthews J."/>
            <person name="Matthews K."/>
            <person name="Carrington M."/>
        </authorList>
    </citation>
    <scope>NUCLEOTIDE SEQUENCE [LARGE SCALE GENOMIC DNA]</scope>
    <source>
        <strain evidence="1">Edinburgh</strain>
    </source>
</reference>
<organism evidence="1 2">
    <name type="scientific">Trypanosoma theileri</name>
    <dbReference type="NCBI Taxonomy" id="67003"/>
    <lineage>
        <taxon>Eukaryota</taxon>
        <taxon>Discoba</taxon>
        <taxon>Euglenozoa</taxon>
        <taxon>Kinetoplastea</taxon>
        <taxon>Metakinetoplastina</taxon>
        <taxon>Trypanosomatida</taxon>
        <taxon>Trypanosomatidae</taxon>
        <taxon>Trypanosoma</taxon>
    </lineage>
</organism>
<dbReference type="Proteomes" id="UP000192257">
    <property type="component" value="Unassembled WGS sequence"/>
</dbReference>
<sequence length="102" mass="11372">MTYKLLDAEVFLSVVAASKRNEGVGVPTATLKLVLEALPQKLVHQEETSMHISTAAVERTTPTQEFGKVEKKTVALRLSQAELYQLLRELEDVSMMLRTKGE</sequence>
<keyword evidence="2" id="KW-1185">Reference proteome</keyword>
<dbReference type="RefSeq" id="XP_028881942.1">
    <property type="nucleotide sequence ID" value="XM_029026618.1"/>
</dbReference>
<evidence type="ECO:0000313" key="1">
    <source>
        <dbReference type="EMBL" id="ORC87876.1"/>
    </source>
</evidence>
<dbReference type="EMBL" id="NBCO01000019">
    <property type="protein sequence ID" value="ORC87876.1"/>
    <property type="molecule type" value="Genomic_DNA"/>
</dbReference>
<evidence type="ECO:0008006" key="3">
    <source>
        <dbReference type="Google" id="ProtNLM"/>
    </source>
</evidence>